<gene>
    <name evidence="1" type="ORF">MILVUS5_LOCUS38030</name>
</gene>
<dbReference type="EMBL" id="CASHSV030000716">
    <property type="protein sequence ID" value="CAJ2674880.1"/>
    <property type="molecule type" value="Genomic_DNA"/>
</dbReference>
<proteinExistence type="predicted"/>
<evidence type="ECO:0000313" key="2">
    <source>
        <dbReference type="Proteomes" id="UP001177021"/>
    </source>
</evidence>
<comment type="caution">
    <text evidence="1">The sequence shown here is derived from an EMBL/GenBank/DDBJ whole genome shotgun (WGS) entry which is preliminary data.</text>
</comment>
<protein>
    <submittedName>
        <fullName evidence="1">Uncharacterized protein</fullName>
    </submittedName>
</protein>
<keyword evidence="2" id="KW-1185">Reference proteome</keyword>
<sequence>MATTSAILFLTCGEQYLLPTPMATHVAFLRYINRTIQSINQRFAHIFCSQDDDIKNVRIMREDDVGRKCQLDAQDCSLNDKSFGGDKKGQHAVFNVLDTMLKSSLERLKIMRENISMVKIGLHGYACEYNNAENEATIRFLCLESKLVAALWLRRRMVQKGILPDVYTHNHIVNGLCKTGFMEKADWLFRQMLESGPRPNCATYNTLIKGYCALNSIEKALDLFSTMSNAGIQPNRVTYNILVHALLREKGHLKNARKMREDILNDDYDEDKPDLVSSTIFMDNYFKNGESNRALGLWNELIQKCARVDVVSYNVLINGFCLNKQMNLAYGYACEMLKKGLIPDVFTYNILIGALCKEGRIIEASYILGVMSKMGIMPDQISYRMMIKGLRLNGDVVQAKDLLLRMLNNFMVQKPPKRIVWNLIIDFYGRFEDLRNALFTRNLMLAFGVLPNVFTYNALILAQLKSGNIHNALCLKEEMPEKGLHPDVVTYNLLIGGAYDFGRPELARQLYDEMLHRGCEPDLKTFTEFIKDYCIRGHVEDAEGLYARILKAGIVNDHVPVQILFNKYCKLREPVKAFLFYQDWLASKQDSNCS</sequence>
<dbReference type="Proteomes" id="UP001177021">
    <property type="component" value="Unassembled WGS sequence"/>
</dbReference>
<name>A0ACB0LZH7_TRIPR</name>
<organism evidence="1 2">
    <name type="scientific">Trifolium pratense</name>
    <name type="common">Red clover</name>
    <dbReference type="NCBI Taxonomy" id="57577"/>
    <lineage>
        <taxon>Eukaryota</taxon>
        <taxon>Viridiplantae</taxon>
        <taxon>Streptophyta</taxon>
        <taxon>Embryophyta</taxon>
        <taxon>Tracheophyta</taxon>
        <taxon>Spermatophyta</taxon>
        <taxon>Magnoliopsida</taxon>
        <taxon>eudicotyledons</taxon>
        <taxon>Gunneridae</taxon>
        <taxon>Pentapetalae</taxon>
        <taxon>rosids</taxon>
        <taxon>fabids</taxon>
        <taxon>Fabales</taxon>
        <taxon>Fabaceae</taxon>
        <taxon>Papilionoideae</taxon>
        <taxon>50 kb inversion clade</taxon>
        <taxon>NPAAA clade</taxon>
        <taxon>Hologalegina</taxon>
        <taxon>IRL clade</taxon>
        <taxon>Trifolieae</taxon>
        <taxon>Trifolium</taxon>
    </lineage>
</organism>
<reference evidence="1" key="1">
    <citation type="submission" date="2023-10" db="EMBL/GenBank/DDBJ databases">
        <authorList>
            <person name="Rodriguez Cubillos JULIANA M."/>
            <person name="De Vega J."/>
        </authorList>
    </citation>
    <scope>NUCLEOTIDE SEQUENCE</scope>
</reference>
<evidence type="ECO:0000313" key="1">
    <source>
        <dbReference type="EMBL" id="CAJ2674880.1"/>
    </source>
</evidence>
<accession>A0ACB0LZH7</accession>